<gene>
    <name evidence="15" type="ORF">ARMSODRAFT_937132</name>
</gene>
<dbReference type="EC" id="3.6.4.13" evidence="3"/>
<comment type="catalytic activity">
    <reaction evidence="11">
        <text>ATP + H2O = ADP + phosphate + H(+)</text>
        <dbReference type="Rhea" id="RHEA:13065"/>
        <dbReference type="ChEBI" id="CHEBI:15377"/>
        <dbReference type="ChEBI" id="CHEBI:15378"/>
        <dbReference type="ChEBI" id="CHEBI:30616"/>
        <dbReference type="ChEBI" id="CHEBI:43474"/>
        <dbReference type="ChEBI" id="CHEBI:456216"/>
        <dbReference type="EC" id="3.6.4.13"/>
    </reaction>
</comment>
<accession>A0A2H3BZW2</accession>
<evidence type="ECO:0000256" key="3">
    <source>
        <dbReference type="ARBA" id="ARBA00012552"/>
    </source>
</evidence>
<dbReference type="GO" id="GO:0005524">
    <property type="term" value="F:ATP binding"/>
    <property type="evidence" value="ECO:0007669"/>
    <property type="project" value="UniProtKB-KW"/>
</dbReference>
<sequence>MTTTCPHQLATGHCDDTNCPFRYESDTISCDACRNVYPDRASYDVHLSTKAHQNAVAGSALYACHICNVNVSGMKCWVQHVDGGRHRRIAQEQGKSPDIQPEEADVVPGYTLCVICNRQILNSHWNGHLANQKHKDKEQFAKYSSALDEAAQDKHDVTVTGDLDFNIVEIDVARAGVSAQVAISTTVPHARLSMSVHLASSKRRSAFSPFTVEPSGSHQLKYRQPVKLTVTTLQTFPGRADDRLELVFEDLQLRTQFIICRPLHVIVGNAAAHKALRPTAPYVPRKRTTRHPETAVVKGIKPPALGVIPYIVELHKADVPKNLLATLSTGSVAEITQRLRGVFLPPNIEGTAYGKYYKHLIWTEEFKMSEDLEYYDIPDVELSRHNQYYYLNVPGLAEKRPSVLVGDVILARRSDAPEGHWYSGGVHVVRKEEVGLCFNRAFRPAPTDRFLVRFKLNRYPLRRQHQALDTAFAPARLLLPTKQHVLAFLRPTPWTPFNKLIGTNARQRQAVDCILRQRPGTVPFVIFGPPGTGKTVTMIESIRQILATNPKARILACAPSNSAADLIASRLMMLGTDSLFRFYAPSRPKNAVSHELEPFTFTKQGHFSVPILARVRQFKVIVTTCVSTSVFFGIGIPRGHFTHIFIDEAGQATEPEAMIAVKTMADNMTNVILSGDPKQLGPIIRSAVARELGLELSYIERLMQRDFYDEEDGHGHSVVKLTQNFRSHLAILKFPNERFYKGELQPCADPKGVTAFIGSKHLEAKKFPIVFHSMAGKDDREASSPSFFNIDEVLDVMRTIEELRSDKKLRITDNDIGVIAPYHAQVLKIRNILRRGYEGIKVGSVEEFQGQERKVIIISTVRSSKEFIEYDLRHTLGFVASPRRFNVAVTRAQALLVVVGDPNVLSLDPLWRLFLNYVYKHGGWKGLPISWDPDVDVDEAGGYDRAVREGAQEDMNDFTRKLEAMTLAGVGEDEDVVDRPWTRHDG</sequence>
<comment type="subcellular location">
    <subcellularLocation>
        <location evidence="1">Cytoplasm</location>
        <location evidence="1">Cytoplasmic ribonucleoprotein granule</location>
    </subcellularLocation>
</comment>
<dbReference type="Pfam" id="PF13086">
    <property type="entry name" value="AAA_11"/>
    <property type="match status" value="2"/>
</dbReference>
<name>A0A2H3BZW2_9AGAR</name>
<evidence type="ECO:0000256" key="11">
    <source>
        <dbReference type="ARBA" id="ARBA00047984"/>
    </source>
</evidence>
<feature type="domain" description="DNA2/NAM7 helicase-like C-terminal" evidence="13">
    <location>
        <begin position="697"/>
        <end position="902"/>
    </location>
</feature>
<keyword evidence="10" id="KW-0943">RNA-mediated gene silencing</keyword>
<dbReference type="CDD" id="cd18038">
    <property type="entry name" value="DEXXQc_Helz-like"/>
    <property type="match status" value="1"/>
</dbReference>
<dbReference type="InterPro" id="IPR041679">
    <property type="entry name" value="DNA2/NAM7-like_C"/>
</dbReference>
<reference evidence="16" key="1">
    <citation type="journal article" date="2017" name="Nat. Ecol. Evol.">
        <title>Genome expansion and lineage-specific genetic innovations in the forest pathogenic fungi Armillaria.</title>
        <authorList>
            <person name="Sipos G."/>
            <person name="Prasanna A.N."/>
            <person name="Walter M.C."/>
            <person name="O'Connor E."/>
            <person name="Balint B."/>
            <person name="Krizsan K."/>
            <person name="Kiss B."/>
            <person name="Hess J."/>
            <person name="Varga T."/>
            <person name="Slot J."/>
            <person name="Riley R."/>
            <person name="Boka B."/>
            <person name="Rigling D."/>
            <person name="Barry K."/>
            <person name="Lee J."/>
            <person name="Mihaltcheva S."/>
            <person name="LaButti K."/>
            <person name="Lipzen A."/>
            <person name="Waldron R."/>
            <person name="Moloney N.M."/>
            <person name="Sperisen C."/>
            <person name="Kredics L."/>
            <person name="Vagvoelgyi C."/>
            <person name="Patrignani A."/>
            <person name="Fitzpatrick D."/>
            <person name="Nagy I."/>
            <person name="Doyle S."/>
            <person name="Anderson J.B."/>
            <person name="Grigoriev I.V."/>
            <person name="Gueldener U."/>
            <person name="Muensterkoetter M."/>
            <person name="Nagy L.G."/>
        </authorList>
    </citation>
    <scope>NUCLEOTIDE SEQUENCE [LARGE SCALE GENOMIC DNA]</scope>
    <source>
        <strain evidence="16">28-4</strain>
    </source>
</reference>
<proteinExistence type="inferred from homology"/>
<dbReference type="InterPro" id="IPR049080">
    <property type="entry name" value="MOV-10-like_beta-barrel"/>
</dbReference>
<keyword evidence="6 15" id="KW-0378">Hydrolase</keyword>
<protein>
    <recommendedName>
        <fullName evidence="3">RNA helicase</fullName>
        <ecNumber evidence="3">3.6.4.13</ecNumber>
    </recommendedName>
</protein>
<dbReference type="Pfam" id="PF21634">
    <property type="entry name" value="MOV-10_beta-barrel"/>
    <property type="match status" value="1"/>
</dbReference>
<dbReference type="GO" id="GO:0036464">
    <property type="term" value="C:cytoplasmic ribonucleoprotein granule"/>
    <property type="evidence" value="ECO:0007669"/>
    <property type="project" value="UniProtKB-SubCell"/>
</dbReference>
<evidence type="ECO:0000256" key="8">
    <source>
        <dbReference type="ARBA" id="ARBA00022840"/>
    </source>
</evidence>
<feature type="domain" description="Helicase MOV-10-like beta-barrel" evidence="14">
    <location>
        <begin position="375"/>
        <end position="444"/>
    </location>
</feature>
<keyword evidence="8" id="KW-0067">ATP-binding</keyword>
<evidence type="ECO:0000259" key="13">
    <source>
        <dbReference type="Pfam" id="PF13087"/>
    </source>
</evidence>
<organism evidence="15 16">
    <name type="scientific">Armillaria solidipes</name>
    <dbReference type="NCBI Taxonomy" id="1076256"/>
    <lineage>
        <taxon>Eukaryota</taxon>
        <taxon>Fungi</taxon>
        <taxon>Dikarya</taxon>
        <taxon>Basidiomycota</taxon>
        <taxon>Agaricomycotina</taxon>
        <taxon>Agaricomycetes</taxon>
        <taxon>Agaricomycetidae</taxon>
        <taxon>Agaricales</taxon>
        <taxon>Marasmiineae</taxon>
        <taxon>Physalacriaceae</taxon>
        <taxon>Armillaria</taxon>
    </lineage>
</organism>
<evidence type="ECO:0000313" key="16">
    <source>
        <dbReference type="Proteomes" id="UP000218334"/>
    </source>
</evidence>
<dbReference type="InterPro" id="IPR047187">
    <property type="entry name" value="SF1_C_Upf1"/>
</dbReference>
<evidence type="ECO:0000256" key="6">
    <source>
        <dbReference type="ARBA" id="ARBA00022801"/>
    </source>
</evidence>
<dbReference type="Proteomes" id="UP000218334">
    <property type="component" value="Unassembled WGS sequence"/>
</dbReference>
<dbReference type="PANTHER" id="PTHR45418:SF1">
    <property type="entry name" value="CANCER_TESTIS ANTIGEN 55"/>
    <property type="match status" value="1"/>
</dbReference>
<keyword evidence="9" id="KW-0694">RNA-binding</keyword>
<evidence type="ECO:0000259" key="12">
    <source>
        <dbReference type="Pfam" id="PF13086"/>
    </source>
</evidence>
<evidence type="ECO:0000256" key="1">
    <source>
        <dbReference type="ARBA" id="ARBA00004331"/>
    </source>
</evidence>
<dbReference type="InterPro" id="IPR041677">
    <property type="entry name" value="DNA2/NAM7_AAA_11"/>
</dbReference>
<keyword evidence="16" id="KW-1185">Reference proteome</keyword>
<evidence type="ECO:0000313" key="15">
    <source>
        <dbReference type="EMBL" id="PBK68586.1"/>
    </source>
</evidence>
<dbReference type="InterPro" id="IPR027417">
    <property type="entry name" value="P-loop_NTPase"/>
</dbReference>
<dbReference type="GO" id="GO:0016787">
    <property type="term" value="F:hydrolase activity"/>
    <property type="evidence" value="ECO:0007669"/>
    <property type="project" value="UniProtKB-KW"/>
</dbReference>
<dbReference type="STRING" id="1076256.A0A2H3BZW2"/>
<keyword evidence="4" id="KW-0963">Cytoplasm</keyword>
<evidence type="ECO:0000256" key="9">
    <source>
        <dbReference type="ARBA" id="ARBA00022884"/>
    </source>
</evidence>
<dbReference type="PANTHER" id="PTHR45418">
    <property type="entry name" value="CANCER/TESTIS ANTIGEN 55"/>
    <property type="match status" value="1"/>
</dbReference>
<evidence type="ECO:0000256" key="5">
    <source>
        <dbReference type="ARBA" id="ARBA00022741"/>
    </source>
</evidence>
<dbReference type="SUPFAM" id="SSF52540">
    <property type="entry name" value="P-loop containing nucleoside triphosphate hydrolases"/>
    <property type="match status" value="1"/>
</dbReference>
<evidence type="ECO:0000256" key="7">
    <source>
        <dbReference type="ARBA" id="ARBA00022806"/>
    </source>
</evidence>
<dbReference type="GO" id="GO:0003723">
    <property type="term" value="F:RNA binding"/>
    <property type="evidence" value="ECO:0007669"/>
    <property type="project" value="UniProtKB-KW"/>
</dbReference>
<evidence type="ECO:0000256" key="4">
    <source>
        <dbReference type="ARBA" id="ARBA00022490"/>
    </source>
</evidence>
<dbReference type="GO" id="GO:0032574">
    <property type="term" value="F:5'-3' RNA helicase activity"/>
    <property type="evidence" value="ECO:0007669"/>
    <property type="project" value="InterPro"/>
</dbReference>
<dbReference type="GO" id="GO:0031047">
    <property type="term" value="P:regulatory ncRNA-mediated gene silencing"/>
    <property type="evidence" value="ECO:0007669"/>
    <property type="project" value="UniProtKB-KW"/>
</dbReference>
<dbReference type="AlphaFoldDB" id="A0A2H3BZW2"/>
<keyword evidence="5" id="KW-0547">Nucleotide-binding</keyword>
<keyword evidence="7" id="KW-0347">Helicase</keyword>
<evidence type="ECO:0000256" key="10">
    <source>
        <dbReference type="ARBA" id="ARBA00023158"/>
    </source>
</evidence>
<feature type="domain" description="DNA2/NAM7 helicase helicase" evidence="12">
    <location>
        <begin position="503"/>
        <end position="596"/>
    </location>
</feature>
<dbReference type="Gene3D" id="3.40.50.300">
    <property type="entry name" value="P-loop containing nucleotide triphosphate hydrolases"/>
    <property type="match status" value="2"/>
</dbReference>
<dbReference type="CDD" id="cd18808">
    <property type="entry name" value="SF1_C_Upf1"/>
    <property type="match status" value="1"/>
</dbReference>
<comment type="similarity">
    <text evidence="2">Belongs to the DNA2/NAM7 helicase family. SDE3 subfamily.</text>
</comment>
<dbReference type="InterPro" id="IPR026122">
    <property type="entry name" value="MOV-10/SDE3_DEXXQ/H-box"/>
</dbReference>
<dbReference type="FunFam" id="3.40.50.300:FF:000608">
    <property type="entry name" value="Mov10 RISC complex RNA helicase"/>
    <property type="match status" value="1"/>
</dbReference>
<evidence type="ECO:0000256" key="2">
    <source>
        <dbReference type="ARBA" id="ARBA00005601"/>
    </source>
</evidence>
<evidence type="ECO:0000259" key="14">
    <source>
        <dbReference type="Pfam" id="PF21634"/>
    </source>
</evidence>
<dbReference type="Pfam" id="PF13087">
    <property type="entry name" value="AAA_12"/>
    <property type="match status" value="1"/>
</dbReference>
<dbReference type="EMBL" id="KZ293432">
    <property type="protein sequence ID" value="PBK68586.1"/>
    <property type="molecule type" value="Genomic_DNA"/>
</dbReference>
<feature type="domain" description="DNA2/NAM7 helicase helicase" evidence="12">
    <location>
        <begin position="616"/>
        <end position="686"/>
    </location>
</feature>